<reference evidence="9" key="1">
    <citation type="submission" date="2017-02" db="EMBL/GenBank/DDBJ databases">
        <title>Comparative genomics and description of representatives of a novel lineage of planctomycetes thriving in anoxic sediments.</title>
        <authorList>
            <person name="Spring S."/>
            <person name="Bunk B."/>
            <person name="Sproer C."/>
        </authorList>
    </citation>
    <scope>NUCLEOTIDE SEQUENCE [LARGE SCALE GENOMIC DNA]</scope>
    <source>
        <strain evidence="9">ST-NAGAB-D1</strain>
    </source>
</reference>
<dbReference type="InterPro" id="IPR027304">
    <property type="entry name" value="Trigger_fact/SurA_dom_sf"/>
</dbReference>
<dbReference type="SUPFAM" id="SSF109998">
    <property type="entry name" value="Triger factor/SurA peptide-binding domain-like"/>
    <property type="match status" value="1"/>
</dbReference>
<keyword evidence="9" id="KW-1185">Reference proteome</keyword>
<evidence type="ECO:0000313" key="8">
    <source>
        <dbReference type="EMBL" id="AQT68153.1"/>
    </source>
</evidence>
<dbReference type="InterPro" id="IPR050245">
    <property type="entry name" value="PrsA_foldase"/>
</dbReference>
<dbReference type="Proteomes" id="UP000189674">
    <property type="component" value="Chromosome"/>
</dbReference>
<feature type="domain" description="PpiC" evidence="7">
    <location>
        <begin position="230"/>
        <end position="320"/>
    </location>
</feature>
<dbReference type="STRING" id="1936003.STSP2_01308"/>
<dbReference type="EC" id="5.2.1.8" evidence="2"/>
<dbReference type="InterPro" id="IPR046357">
    <property type="entry name" value="PPIase_dom_sf"/>
</dbReference>
<evidence type="ECO:0000256" key="4">
    <source>
        <dbReference type="ARBA" id="ARBA00023110"/>
    </source>
</evidence>
<accession>A0A1U9NJP5</accession>
<keyword evidence="4 6" id="KW-0697">Rotamase</keyword>
<evidence type="ECO:0000256" key="5">
    <source>
        <dbReference type="ARBA" id="ARBA00023235"/>
    </source>
</evidence>
<dbReference type="InterPro" id="IPR000297">
    <property type="entry name" value="PPIase_PpiC"/>
</dbReference>
<dbReference type="PROSITE" id="PS51257">
    <property type="entry name" value="PROKAR_LIPOPROTEIN"/>
    <property type="match status" value="1"/>
</dbReference>
<sequence length="384" mass="43068" precursor="true">MSVRKSLMIIGIAGFCAVLLFSAGCFKAKGGFGRYSEEEMQEIDLAQRDNLPVPTGGLVLSVRGEAISVDEVIEPLQSGFEKIAGTNFQTFVEQSRPAVSRVVMNKVTDILLYNQAQRKAGDNAQMEDKLEQAVESEVDRFIVEWGGDYAKAQAAIEEMGMDWKSFREYQKRMLLTQSYLGEKLKSETEVVSRRRMKKFYDENQELFEQKGVLDFKLIDIRPEKLADEQVEEGQDRKDAAIQLAGSLYARAKAGDDFGELAEEYSHGHMAISGGDWDAVTPGSLAAPYDAIEEAAKDMEAGELSGPIVADGHVFVMQLEEYRAGGVVSFAEAQDKIEYQLKTQRRREQFNEIIAELMEQANVQGMDRFVEYCLVEAYNRYAVRG</sequence>
<keyword evidence="3" id="KW-0732">Signal</keyword>
<dbReference type="PANTHER" id="PTHR47245">
    <property type="entry name" value="PEPTIDYLPROLYL ISOMERASE"/>
    <property type="match status" value="1"/>
</dbReference>
<organism evidence="8 9">
    <name type="scientific">Anaerohalosphaera lusitana</name>
    <dbReference type="NCBI Taxonomy" id="1936003"/>
    <lineage>
        <taxon>Bacteria</taxon>
        <taxon>Pseudomonadati</taxon>
        <taxon>Planctomycetota</taxon>
        <taxon>Phycisphaerae</taxon>
        <taxon>Sedimentisphaerales</taxon>
        <taxon>Anaerohalosphaeraceae</taxon>
        <taxon>Anaerohalosphaera</taxon>
    </lineage>
</organism>
<dbReference type="GO" id="GO:0003755">
    <property type="term" value="F:peptidyl-prolyl cis-trans isomerase activity"/>
    <property type="evidence" value="ECO:0007669"/>
    <property type="project" value="UniProtKB-KW"/>
</dbReference>
<evidence type="ECO:0000313" key="9">
    <source>
        <dbReference type="Proteomes" id="UP000189674"/>
    </source>
</evidence>
<evidence type="ECO:0000256" key="2">
    <source>
        <dbReference type="ARBA" id="ARBA00013194"/>
    </source>
</evidence>
<dbReference type="PANTHER" id="PTHR47245:SF1">
    <property type="entry name" value="FOLDASE PROTEIN PRSA"/>
    <property type="match status" value="1"/>
</dbReference>
<evidence type="ECO:0000256" key="3">
    <source>
        <dbReference type="ARBA" id="ARBA00022729"/>
    </source>
</evidence>
<dbReference type="KEGG" id="alus:STSP2_01308"/>
<dbReference type="Pfam" id="PF13145">
    <property type="entry name" value="Rotamase_2"/>
    <property type="match status" value="1"/>
</dbReference>
<evidence type="ECO:0000259" key="7">
    <source>
        <dbReference type="PROSITE" id="PS50198"/>
    </source>
</evidence>
<dbReference type="AlphaFoldDB" id="A0A1U9NJP5"/>
<dbReference type="RefSeq" id="WP_169853032.1">
    <property type="nucleotide sequence ID" value="NZ_CP019791.1"/>
</dbReference>
<protein>
    <recommendedName>
        <fullName evidence="2">peptidylprolyl isomerase</fullName>
        <ecNumber evidence="2">5.2.1.8</ecNumber>
    </recommendedName>
</protein>
<evidence type="ECO:0000256" key="6">
    <source>
        <dbReference type="PROSITE-ProRule" id="PRU00278"/>
    </source>
</evidence>
<keyword evidence="5 6" id="KW-0413">Isomerase</keyword>
<proteinExistence type="predicted"/>
<evidence type="ECO:0000256" key="1">
    <source>
        <dbReference type="ARBA" id="ARBA00000971"/>
    </source>
</evidence>
<dbReference type="PROSITE" id="PS50198">
    <property type="entry name" value="PPIC_PPIASE_2"/>
    <property type="match status" value="1"/>
</dbReference>
<gene>
    <name evidence="8" type="ORF">STSP2_01308</name>
</gene>
<comment type="catalytic activity">
    <reaction evidence="1">
        <text>[protein]-peptidylproline (omega=180) = [protein]-peptidylproline (omega=0)</text>
        <dbReference type="Rhea" id="RHEA:16237"/>
        <dbReference type="Rhea" id="RHEA-COMP:10747"/>
        <dbReference type="Rhea" id="RHEA-COMP:10748"/>
        <dbReference type="ChEBI" id="CHEBI:83833"/>
        <dbReference type="ChEBI" id="CHEBI:83834"/>
        <dbReference type="EC" id="5.2.1.8"/>
    </reaction>
</comment>
<dbReference type="EMBL" id="CP019791">
    <property type="protein sequence ID" value="AQT68153.1"/>
    <property type="molecule type" value="Genomic_DNA"/>
</dbReference>
<dbReference type="Gene3D" id="3.10.50.40">
    <property type="match status" value="1"/>
</dbReference>
<dbReference type="SUPFAM" id="SSF54534">
    <property type="entry name" value="FKBP-like"/>
    <property type="match status" value="1"/>
</dbReference>
<name>A0A1U9NJP5_9BACT</name>